<comment type="similarity">
    <text evidence="5">Belongs to the PIGW family.</text>
</comment>
<evidence type="ECO:0000256" key="3">
    <source>
        <dbReference type="ARBA" id="ARBA00022989"/>
    </source>
</evidence>
<dbReference type="OrthoDB" id="5856825at2759"/>
<keyword evidence="8" id="KW-1185">Reference proteome</keyword>
<sequence length="526" mass="59601">MLPVEELFQRLGQGSSWLHVTLMITSLFTFQFAHHIFVSRFVFSSKFAKVVLFFTEVFFLCLCPALVHTYWSYHIPYVIFGFICFGISLGLAVKPKFDPASVKRPFQDVKNVVLMTTCMVITAVDCPRLFDVRFMKTVQYGYSAMDVGTGLFIALRALHDARPNKPPSFGKKIVGRTPNFVLFGVVGIARSIFIAVSGYYQDMMEYGKHWNFFLTLLFVEIAIVFNKDYFSIWMSRISRFQIPNFSFIVGSAYVALLVMDPTIEQYLLGREPERAGGFFDQNREGIASVFGYLFIYGTLYEHMKRICAPEIWQYDNHAVKVSSAIKNCAKLASNGGVYLVLLYICTQYYDIQPSRRVANLTYGFWMMSIAFQGAAMALFYHQLTADPRILSEGQRPLLVQTAIDHNGASVFLLANVLTGLSNYLRDPLNIYTEAKEFSLLSAYSVILSLAAYLLESGKTKSAAHKKHEPVVTSNFEEVLGYDEPGIFYEDSDGKTSSSNSSTPKKDAKPSSIPRRSTRKRVQKKYD</sequence>
<reference evidence="7" key="1">
    <citation type="submission" date="2020-09" db="EMBL/GenBank/DDBJ databases">
        <authorList>
            <person name="Kikuchi T."/>
        </authorList>
    </citation>
    <scope>NUCLEOTIDE SEQUENCE</scope>
    <source>
        <strain evidence="7">SH1</strain>
    </source>
</reference>
<feature type="compositionally biased region" description="Basic residues" evidence="6">
    <location>
        <begin position="515"/>
        <end position="526"/>
    </location>
</feature>
<dbReference type="GO" id="GO:0072659">
    <property type="term" value="P:protein localization to plasma membrane"/>
    <property type="evidence" value="ECO:0007669"/>
    <property type="project" value="TreeGrafter"/>
</dbReference>
<feature type="transmembrane region" description="Helical" evidence="5">
    <location>
        <begin position="16"/>
        <end position="38"/>
    </location>
</feature>
<dbReference type="GO" id="GO:0005789">
    <property type="term" value="C:endoplasmic reticulum membrane"/>
    <property type="evidence" value="ECO:0007669"/>
    <property type="project" value="UniProtKB-SubCell"/>
</dbReference>
<name>A0A811K9M6_9BILA</name>
<proteinExistence type="inferred from homology"/>
<dbReference type="EMBL" id="CAJFCW020000002">
    <property type="protein sequence ID" value="CAG9096100.1"/>
    <property type="molecule type" value="Genomic_DNA"/>
</dbReference>
<keyword evidence="3 5" id="KW-1133">Transmembrane helix</keyword>
<comment type="subcellular location">
    <subcellularLocation>
        <location evidence="5">Endoplasmic reticulum membrane</location>
        <topology evidence="5">Multi-pass membrane protein</topology>
    </subcellularLocation>
    <subcellularLocation>
        <location evidence="1">Membrane</location>
        <topology evidence="1">Multi-pass membrane protein</topology>
    </subcellularLocation>
</comment>
<evidence type="ECO:0000313" key="7">
    <source>
        <dbReference type="EMBL" id="CAD5212451.1"/>
    </source>
</evidence>
<dbReference type="UniPathway" id="UPA00196"/>
<keyword evidence="4 5" id="KW-0472">Membrane</keyword>
<comment type="caution">
    <text evidence="5">Lacks conserved residue(s) required for the propagation of feature annotation.</text>
</comment>
<evidence type="ECO:0000256" key="6">
    <source>
        <dbReference type="SAM" id="MobiDB-lite"/>
    </source>
</evidence>
<feature type="transmembrane region" description="Helical" evidence="5">
    <location>
        <begin position="180"/>
        <end position="200"/>
    </location>
</feature>
<dbReference type="PANTHER" id="PTHR20661:SF0">
    <property type="entry name" value="PHOSPHATIDYLINOSITOL-GLYCAN BIOSYNTHESIS CLASS W PROTEIN"/>
    <property type="match status" value="1"/>
</dbReference>
<feature type="transmembrane region" description="Helical" evidence="5">
    <location>
        <begin position="212"/>
        <end position="230"/>
    </location>
</feature>
<evidence type="ECO:0000313" key="8">
    <source>
        <dbReference type="Proteomes" id="UP000614601"/>
    </source>
</evidence>
<dbReference type="Proteomes" id="UP000614601">
    <property type="component" value="Unassembled WGS sequence"/>
</dbReference>
<dbReference type="AlphaFoldDB" id="A0A811K9M6"/>
<evidence type="ECO:0000256" key="4">
    <source>
        <dbReference type="ARBA" id="ARBA00023136"/>
    </source>
</evidence>
<keyword evidence="5" id="KW-0256">Endoplasmic reticulum</keyword>
<accession>A0A811K9M6</accession>
<organism evidence="7 8">
    <name type="scientific">Bursaphelenchus okinawaensis</name>
    <dbReference type="NCBI Taxonomy" id="465554"/>
    <lineage>
        <taxon>Eukaryota</taxon>
        <taxon>Metazoa</taxon>
        <taxon>Ecdysozoa</taxon>
        <taxon>Nematoda</taxon>
        <taxon>Chromadorea</taxon>
        <taxon>Rhabditida</taxon>
        <taxon>Tylenchina</taxon>
        <taxon>Tylenchomorpha</taxon>
        <taxon>Aphelenchoidea</taxon>
        <taxon>Aphelenchoididae</taxon>
        <taxon>Bursaphelenchus</taxon>
    </lineage>
</organism>
<feature type="transmembrane region" description="Helical" evidence="5">
    <location>
        <begin position="242"/>
        <end position="259"/>
    </location>
</feature>
<keyword evidence="5" id="KW-0337">GPI-anchor biosynthesis</keyword>
<protein>
    <recommendedName>
        <fullName evidence="5">Phosphatidylinositol-glycan biosynthesis class W protein</fullName>
        <ecNumber evidence="5">2.3.-.-</ecNumber>
    </recommendedName>
</protein>
<comment type="function">
    <text evidence="5">A acetyltransferase, which acetylates the inositol ring of phosphatidylinositol during biosynthesis of GPI-anchor.</text>
</comment>
<dbReference type="PANTHER" id="PTHR20661">
    <property type="entry name" value="PHOSPHATIDYLINOSITOL-GLYCAN BIOSYNTHESIS CLASS W PROTEIN"/>
    <property type="match status" value="1"/>
</dbReference>
<evidence type="ECO:0000256" key="1">
    <source>
        <dbReference type="ARBA" id="ARBA00004141"/>
    </source>
</evidence>
<feature type="transmembrane region" description="Helical" evidence="5">
    <location>
        <begin position="362"/>
        <end position="385"/>
    </location>
</feature>
<dbReference type="Proteomes" id="UP000783686">
    <property type="component" value="Unassembled WGS sequence"/>
</dbReference>
<feature type="transmembrane region" description="Helical" evidence="5">
    <location>
        <begin position="50"/>
        <end position="67"/>
    </location>
</feature>
<dbReference type="EC" id="2.3.-.-" evidence="5"/>
<comment type="pathway">
    <text evidence="5">Glycolipid biosynthesis; glycosylphosphatidylinositol-anchor biosynthesis.</text>
</comment>
<dbReference type="Pfam" id="PF06423">
    <property type="entry name" value="GWT1"/>
    <property type="match status" value="1"/>
</dbReference>
<keyword evidence="2 5" id="KW-0812">Transmembrane</keyword>
<keyword evidence="5" id="KW-0808">Transferase</keyword>
<comment type="caution">
    <text evidence="7">The sequence shown here is derived from an EMBL/GenBank/DDBJ whole genome shotgun (WGS) entry which is preliminary data.</text>
</comment>
<feature type="transmembrane region" description="Helical" evidence="5">
    <location>
        <begin position="73"/>
        <end position="92"/>
    </location>
</feature>
<feature type="region of interest" description="Disordered" evidence="6">
    <location>
        <begin position="486"/>
        <end position="526"/>
    </location>
</feature>
<keyword evidence="5" id="KW-0012">Acyltransferase</keyword>
<dbReference type="InterPro" id="IPR009447">
    <property type="entry name" value="PIGW/GWT1"/>
</dbReference>
<evidence type="ECO:0000256" key="5">
    <source>
        <dbReference type="RuleBase" id="RU280819"/>
    </source>
</evidence>
<gene>
    <name evidence="7" type="ORF">BOKJ2_LOCUS4252</name>
</gene>
<evidence type="ECO:0000256" key="2">
    <source>
        <dbReference type="ARBA" id="ARBA00022692"/>
    </source>
</evidence>
<dbReference type="GO" id="GO:0032216">
    <property type="term" value="F:glucosaminyl-phosphatidylinositol O-acyltransferase activity"/>
    <property type="evidence" value="ECO:0007669"/>
    <property type="project" value="TreeGrafter"/>
</dbReference>
<dbReference type="GO" id="GO:0006506">
    <property type="term" value="P:GPI anchor biosynthetic process"/>
    <property type="evidence" value="ECO:0007669"/>
    <property type="project" value="UniProtKB-UniPathway"/>
</dbReference>
<dbReference type="EMBL" id="CAJFDH010000002">
    <property type="protein sequence ID" value="CAD5212451.1"/>
    <property type="molecule type" value="Genomic_DNA"/>
</dbReference>